<protein>
    <submittedName>
        <fullName evidence="2">Uncharacterized protein</fullName>
    </submittedName>
</protein>
<gene>
    <name evidence="2" type="ORF">LCGC14_2495600</name>
</gene>
<feature type="region of interest" description="Disordered" evidence="1">
    <location>
        <begin position="1"/>
        <end position="53"/>
    </location>
</feature>
<accession>A0A0F9DF60</accession>
<reference evidence="2" key="1">
    <citation type="journal article" date="2015" name="Nature">
        <title>Complex archaea that bridge the gap between prokaryotes and eukaryotes.</title>
        <authorList>
            <person name="Spang A."/>
            <person name="Saw J.H."/>
            <person name="Jorgensen S.L."/>
            <person name="Zaremba-Niedzwiedzka K."/>
            <person name="Martijn J."/>
            <person name="Lind A.E."/>
            <person name="van Eijk R."/>
            <person name="Schleper C."/>
            <person name="Guy L."/>
            <person name="Ettema T.J."/>
        </authorList>
    </citation>
    <scope>NUCLEOTIDE SEQUENCE</scope>
</reference>
<organism evidence="2">
    <name type="scientific">marine sediment metagenome</name>
    <dbReference type="NCBI Taxonomy" id="412755"/>
    <lineage>
        <taxon>unclassified sequences</taxon>
        <taxon>metagenomes</taxon>
        <taxon>ecological metagenomes</taxon>
    </lineage>
</organism>
<proteinExistence type="predicted"/>
<sequence length="86" mass="9076">GSPGQPPGGRQLPSQASDTAQSRAFGQQGQRRRQAETPVVPPSAAGRLPLSDRFFDLPGPAGFAQTPQGKAILQRILGRFNRGGVR</sequence>
<dbReference type="EMBL" id="LAZR01039663">
    <property type="protein sequence ID" value="KKL16436.1"/>
    <property type="molecule type" value="Genomic_DNA"/>
</dbReference>
<feature type="non-terminal residue" evidence="2">
    <location>
        <position position="1"/>
    </location>
</feature>
<feature type="compositionally biased region" description="Low complexity" evidence="1">
    <location>
        <begin position="20"/>
        <end position="29"/>
    </location>
</feature>
<evidence type="ECO:0000313" key="2">
    <source>
        <dbReference type="EMBL" id="KKL16436.1"/>
    </source>
</evidence>
<comment type="caution">
    <text evidence="2">The sequence shown here is derived from an EMBL/GenBank/DDBJ whole genome shotgun (WGS) entry which is preliminary data.</text>
</comment>
<dbReference type="AlphaFoldDB" id="A0A0F9DF60"/>
<name>A0A0F9DF60_9ZZZZ</name>
<evidence type="ECO:0000256" key="1">
    <source>
        <dbReference type="SAM" id="MobiDB-lite"/>
    </source>
</evidence>